<evidence type="ECO:0000313" key="10">
    <source>
        <dbReference type="EMBL" id="AKP50248.1"/>
    </source>
</evidence>
<dbReference type="InterPro" id="IPR037066">
    <property type="entry name" value="Plug_dom_sf"/>
</dbReference>
<proteinExistence type="inferred from homology"/>
<evidence type="ECO:0000256" key="4">
    <source>
        <dbReference type="ARBA" id="ARBA00022692"/>
    </source>
</evidence>
<evidence type="ECO:0000256" key="7">
    <source>
        <dbReference type="PROSITE-ProRule" id="PRU01360"/>
    </source>
</evidence>
<dbReference type="RefSeq" id="WP_048640708.1">
    <property type="nucleotide sequence ID" value="NZ_CP012040.1"/>
</dbReference>
<reference evidence="10 11" key="1">
    <citation type="submission" date="2015-07" db="EMBL/GenBank/DDBJ databases">
        <authorList>
            <person name="Kim K.M."/>
        </authorList>
    </citation>
    <scope>NUCLEOTIDE SEQUENCE [LARGE SCALE GENOMIC DNA]</scope>
    <source>
        <strain evidence="10 11">KCTC 12363</strain>
    </source>
</reference>
<dbReference type="InterPro" id="IPR012910">
    <property type="entry name" value="Plug_dom"/>
</dbReference>
<keyword evidence="10" id="KW-0675">Receptor</keyword>
<evidence type="ECO:0000259" key="9">
    <source>
        <dbReference type="Pfam" id="PF07715"/>
    </source>
</evidence>
<dbReference type="NCBIfam" id="TIGR04057">
    <property type="entry name" value="SusC_RagA_signa"/>
    <property type="match status" value="1"/>
</dbReference>
<comment type="similarity">
    <text evidence="7">Belongs to the TonB-dependent receptor family.</text>
</comment>
<dbReference type="STRING" id="320787.CA2015_0789"/>
<dbReference type="InterPro" id="IPR023997">
    <property type="entry name" value="TonB-dep_OMP_SusC/RagA_CS"/>
</dbReference>
<dbReference type="InterPro" id="IPR008969">
    <property type="entry name" value="CarboxyPept-like_regulatory"/>
</dbReference>
<name>A0A0H4PBR3_9BACT</name>
<comment type="subcellular location">
    <subcellularLocation>
        <location evidence="1 7">Cell outer membrane</location>
        <topology evidence="1 7">Multi-pass membrane protein</topology>
    </subcellularLocation>
</comment>
<dbReference type="AlphaFoldDB" id="A0A0H4PBR3"/>
<sequence length="1043" mass="115524">MKNKAFLLFLTMLWYGQIYAQNNNVTGTVTETNGEPIPGASIMISGTSQGTVSDIDGKFSLNAAPNATLIFSFIGYLSQTIEIQNRTTIDVTLYSNDIGLEEVVVTALGIKREAKTLGFSTTTVDGELISDNRTPNFADALQGKVAGVNISSMSTGPGGTSKIRIRGQSSFSGQNNPLVVINGVPMDNSNYSLGGNFGDRQLNNSDGGDGLLSINPDDIETLTVLKGATAGALYGSRAKDGVIMITTKSKNSSKGLGVEINSNFTTDTPLDFTDFQYEYGQGEGGVRPTTAYPTSGVWSFGEKFEQGMTQILFDNEEWPYEPVYDRIKQFYNTGTNWTNTVTVSNSGDNGGFSLSFANTDNKSIVPNSKLNRKTINLGFSQNITPKLTASGNANYSHEANQNPPQVNAQDFSSATVIMTLANSMPFEALRNNITYPNGDEIVMARFLVRNNPYYSTSKRFDNVKRDRLIGNVSLNYQFTPWLYAMGRLSMDFYVRDNDYNTPNGYAPIPPAPAGFVNGSFTQDTRRFRETNHDFLIGANRTFGDFNIDLTFGGNQRYVRMDYNSVAVKDFVIPNLYTVMNGRVKDPLYSLSEKKINSLYGLGEFSYKEWLFLNLTARNDWFSTLAPANRSIMYPSAATSFVFSQAFQNLPEWLYFGKLRVAYAEVGDDNVSPYSNALFYAVDNNLFPNPDGLPSPLGRVNASTVPNTNLKPLRVQETEIGMELRLFDEKINFDFAYYHKITNDQILATQISDASSFTNQLVNIGRSMNKGLEVLVSGSPVRTKDFRWDASVNATYNTSEVLQLGVSEADTMITVSSGGGRILRQVVGQPIGQLYTFTYLRDDQGRMVFDENSGRPLRNDEPQNMGSVLPKYFGGISNTFTYKGLSLYALIDFKLGHKMIAGRNQNFLRHGLHKNTLDGRDQGYVVGDGVNPNGEINTTQSLIQPFYETTNVLGINEDWVSNAGFWKLRQVSLSYDFTKLLPDKLFIKQLRLSGVANNVLILKKWTQNMDPENVSVTSDNANGMDFWPALPPTRSLGFNLNAKF</sequence>
<keyword evidence="3 7" id="KW-1134">Transmembrane beta strand</keyword>
<keyword evidence="4 7" id="KW-0812">Transmembrane</keyword>
<dbReference type="FunFam" id="2.60.40.1120:FF:000003">
    <property type="entry name" value="Outer membrane protein Omp121"/>
    <property type="match status" value="1"/>
</dbReference>
<dbReference type="Gene3D" id="2.60.40.1120">
    <property type="entry name" value="Carboxypeptidase-like, regulatory domain"/>
    <property type="match status" value="1"/>
</dbReference>
<dbReference type="NCBIfam" id="TIGR04056">
    <property type="entry name" value="OMP_RagA_SusC"/>
    <property type="match status" value="1"/>
</dbReference>
<evidence type="ECO:0000256" key="5">
    <source>
        <dbReference type="ARBA" id="ARBA00023136"/>
    </source>
</evidence>
<dbReference type="EMBL" id="CP012040">
    <property type="protein sequence ID" value="AKP50248.1"/>
    <property type="molecule type" value="Genomic_DNA"/>
</dbReference>
<dbReference type="SUPFAM" id="SSF56935">
    <property type="entry name" value="Porins"/>
    <property type="match status" value="1"/>
</dbReference>
<accession>A0A0H4PBR3</accession>
<evidence type="ECO:0000256" key="8">
    <source>
        <dbReference type="SAM" id="SignalP"/>
    </source>
</evidence>
<evidence type="ECO:0000256" key="6">
    <source>
        <dbReference type="ARBA" id="ARBA00023237"/>
    </source>
</evidence>
<dbReference type="PROSITE" id="PS52016">
    <property type="entry name" value="TONB_DEPENDENT_REC_3"/>
    <property type="match status" value="1"/>
</dbReference>
<dbReference type="InterPro" id="IPR036942">
    <property type="entry name" value="Beta-barrel_TonB_sf"/>
</dbReference>
<keyword evidence="5 7" id="KW-0472">Membrane</keyword>
<dbReference type="InterPro" id="IPR023996">
    <property type="entry name" value="TonB-dep_OMP_SusC/RagA"/>
</dbReference>
<evidence type="ECO:0000256" key="3">
    <source>
        <dbReference type="ARBA" id="ARBA00022452"/>
    </source>
</evidence>
<dbReference type="Gene3D" id="2.40.170.20">
    <property type="entry name" value="TonB-dependent receptor, beta-barrel domain"/>
    <property type="match status" value="1"/>
</dbReference>
<keyword evidence="6 7" id="KW-0998">Cell outer membrane</keyword>
<dbReference type="Pfam" id="PF07715">
    <property type="entry name" value="Plug"/>
    <property type="match status" value="1"/>
</dbReference>
<dbReference type="SUPFAM" id="SSF49464">
    <property type="entry name" value="Carboxypeptidase regulatory domain-like"/>
    <property type="match status" value="1"/>
</dbReference>
<evidence type="ECO:0000256" key="2">
    <source>
        <dbReference type="ARBA" id="ARBA00022448"/>
    </source>
</evidence>
<dbReference type="InterPro" id="IPR039426">
    <property type="entry name" value="TonB-dep_rcpt-like"/>
</dbReference>
<dbReference type="PATRIC" id="fig|320787.5.peg.884"/>
<dbReference type="Gene3D" id="2.170.130.10">
    <property type="entry name" value="TonB-dependent receptor, plug domain"/>
    <property type="match status" value="1"/>
</dbReference>
<evidence type="ECO:0000313" key="11">
    <source>
        <dbReference type="Proteomes" id="UP000036520"/>
    </source>
</evidence>
<dbReference type="Proteomes" id="UP000036520">
    <property type="component" value="Chromosome"/>
</dbReference>
<keyword evidence="2 7" id="KW-0813">Transport</keyword>
<dbReference type="Pfam" id="PF13715">
    <property type="entry name" value="CarbopepD_reg_2"/>
    <property type="match status" value="1"/>
</dbReference>
<protein>
    <submittedName>
        <fullName evidence="10">TonB-dependent receptor plug</fullName>
    </submittedName>
</protein>
<dbReference type="KEGG" id="camu:CA2015_0789"/>
<evidence type="ECO:0000256" key="1">
    <source>
        <dbReference type="ARBA" id="ARBA00004571"/>
    </source>
</evidence>
<organism evidence="10 11">
    <name type="scientific">Cyclobacterium amurskyense</name>
    <dbReference type="NCBI Taxonomy" id="320787"/>
    <lineage>
        <taxon>Bacteria</taxon>
        <taxon>Pseudomonadati</taxon>
        <taxon>Bacteroidota</taxon>
        <taxon>Cytophagia</taxon>
        <taxon>Cytophagales</taxon>
        <taxon>Cyclobacteriaceae</taxon>
        <taxon>Cyclobacterium</taxon>
    </lineage>
</organism>
<feature type="signal peptide" evidence="8">
    <location>
        <begin position="1"/>
        <end position="20"/>
    </location>
</feature>
<keyword evidence="8" id="KW-0732">Signal</keyword>
<dbReference type="GO" id="GO:0009279">
    <property type="term" value="C:cell outer membrane"/>
    <property type="evidence" value="ECO:0007669"/>
    <property type="project" value="UniProtKB-SubCell"/>
</dbReference>
<keyword evidence="11" id="KW-1185">Reference proteome</keyword>
<dbReference type="OrthoDB" id="9768177at2"/>
<feature type="domain" description="TonB-dependent receptor plug" evidence="9">
    <location>
        <begin position="116"/>
        <end position="242"/>
    </location>
</feature>
<gene>
    <name evidence="10" type="ORF">CA2015_0789</name>
</gene>
<feature type="chain" id="PRO_5005207951" evidence="8">
    <location>
        <begin position="21"/>
        <end position="1043"/>
    </location>
</feature>